<evidence type="ECO:0000259" key="6">
    <source>
        <dbReference type="Pfam" id="PF01494"/>
    </source>
</evidence>
<keyword evidence="3" id="KW-0274">FAD</keyword>
<dbReference type="Gene3D" id="3.50.50.60">
    <property type="entry name" value="FAD/NAD(P)-binding domain"/>
    <property type="match status" value="1"/>
</dbReference>
<dbReference type="InterPro" id="IPR036188">
    <property type="entry name" value="FAD/NAD-bd_sf"/>
</dbReference>
<dbReference type="HOGENOM" id="CLU_009665_20_3_1"/>
<keyword evidence="2" id="KW-0285">Flavoprotein</keyword>
<dbReference type="Proteomes" id="UP000053593">
    <property type="component" value="Unassembled WGS sequence"/>
</dbReference>
<comment type="cofactor">
    <cofactor evidence="1">
        <name>FAD</name>
        <dbReference type="ChEBI" id="CHEBI:57692"/>
    </cofactor>
</comment>
<feature type="transmembrane region" description="Helical" evidence="5">
    <location>
        <begin position="7"/>
        <end position="27"/>
    </location>
</feature>
<proteinExistence type="predicted"/>
<keyword evidence="8" id="KW-1185">Reference proteome</keyword>
<dbReference type="EMBL" id="KN834816">
    <property type="protein sequence ID" value="KIK54367.1"/>
    <property type="molecule type" value="Genomic_DNA"/>
</dbReference>
<dbReference type="PRINTS" id="PR00420">
    <property type="entry name" value="RNGMNOXGNASE"/>
</dbReference>
<evidence type="ECO:0000256" key="1">
    <source>
        <dbReference type="ARBA" id="ARBA00001974"/>
    </source>
</evidence>
<protein>
    <recommendedName>
        <fullName evidence="6">FAD-binding domain-containing protein</fullName>
    </recommendedName>
</protein>
<dbReference type="SUPFAM" id="SSF51905">
    <property type="entry name" value="FAD/NAD(P)-binding domain"/>
    <property type="match status" value="1"/>
</dbReference>
<dbReference type="Gene3D" id="3.40.30.120">
    <property type="match status" value="1"/>
</dbReference>
<evidence type="ECO:0000256" key="4">
    <source>
        <dbReference type="ARBA" id="ARBA00023002"/>
    </source>
</evidence>
<keyword evidence="5" id="KW-0472">Membrane</keyword>
<dbReference type="GO" id="GO:0016709">
    <property type="term" value="F:oxidoreductase activity, acting on paired donors, with incorporation or reduction of molecular oxygen, NAD(P)H as one donor, and incorporation of one atom of oxygen"/>
    <property type="evidence" value="ECO:0007669"/>
    <property type="project" value="UniProtKB-ARBA"/>
</dbReference>
<evidence type="ECO:0000313" key="7">
    <source>
        <dbReference type="EMBL" id="KIK54367.1"/>
    </source>
</evidence>
<dbReference type="GO" id="GO:0071949">
    <property type="term" value="F:FAD binding"/>
    <property type="evidence" value="ECO:0007669"/>
    <property type="project" value="InterPro"/>
</dbReference>
<keyword evidence="5" id="KW-0812">Transmembrane</keyword>
<feature type="domain" description="FAD-binding" evidence="6">
    <location>
        <begin position="8"/>
        <end position="378"/>
    </location>
</feature>
<dbReference type="InterPro" id="IPR050641">
    <property type="entry name" value="RIFMO-like"/>
</dbReference>
<accession>A0A0D0C8T4</accession>
<reference evidence="7 8" key="1">
    <citation type="submission" date="2014-04" db="EMBL/GenBank/DDBJ databases">
        <title>Evolutionary Origins and Diversification of the Mycorrhizal Mutualists.</title>
        <authorList>
            <consortium name="DOE Joint Genome Institute"/>
            <consortium name="Mycorrhizal Genomics Consortium"/>
            <person name="Kohler A."/>
            <person name="Kuo A."/>
            <person name="Nagy L.G."/>
            <person name="Floudas D."/>
            <person name="Copeland A."/>
            <person name="Barry K.W."/>
            <person name="Cichocki N."/>
            <person name="Veneault-Fourrey C."/>
            <person name="LaButti K."/>
            <person name="Lindquist E.A."/>
            <person name="Lipzen A."/>
            <person name="Lundell T."/>
            <person name="Morin E."/>
            <person name="Murat C."/>
            <person name="Riley R."/>
            <person name="Ohm R."/>
            <person name="Sun H."/>
            <person name="Tunlid A."/>
            <person name="Henrissat B."/>
            <person name="Grigoriev I.V."/>
            <person name="Hibbett D.S."/>
            <person name="Martin F."/>
        </authorList>
    </citation>
    <scope>NUCLEOTIDE SEQUENCE [LARGE SCALE GENOMIC DNA]</scope>
    <source>
        <strain evidence="7 8">FD-317 M1</strain>
    </source>
</reference>
<evidence type="ECO:0000313" key="8">
    <source>
        <dbReference type="Proteomes" id="UP000053593"/>
    </source>
</evidence>
<sequence>MTKSTNRVNVLIAGAGPVGLVSALLLLRNGLSVRIIAKESEFRTGYKGPSIQPRTLELYKFLGILDDIWKGSGGPQFVQQYTSPDNGEPPVTAWDFSHPEEIPDKPYPTHRNIGQVDHEAVLRARLLQDYGVQVELNKELVSYKYNSGSNFVLATLLSRMDTGTTSTQETEYDWLIGAEGAHSIVRHQLGCTFVGETLEMGMLLGDIHLLNGWGDDHIKVWGNLAKDYVMLRPYLSAHSTQHSTNTNPKNDTRTQIMLGGSSLDLEKLAELTTNRDALVEMFYSFTGRRDLKFGEMIGATIWRPNIRMVNKLGEGRVYIAGDAAHVHSPTGGQGLNSGIHDAFNLAWKLSLVHKNLAPHTLLDSYTTERVPVIAAMLNVTTDLLKKTFSSGSITSLGPSKLNWTRGSELRMYGINYRGSPIILDEVQPPAEILDPYKMSPNEPVRGGDRAPEAARLRIISPRHRGEMTSLFEIFELTTHTALVFMESRSLQILLRTLNKYPVKTVVIHSNDSDKTLAEQEIDSLHEVVDSEGQAYRVYLQGVEFSATVGSEDQSAVVVLVRPDGHVGAIVKDVDGLERYFKKIFF</sequence>
<name>A0A0D0C8T4_9AGAR</name>
<dbReference type="Pfam" id="PF01494">
    <property type="entry name" value="FAD_binding_3"/>
    <property type="match status" value="1"/>
</dbReference>
<keyword evidence="5" id="KW-1133">Transmembrane helix</keyword>
<keyword evidence="4" id="KW-0560">Oxidoreductase</keyword>
<evidence type="ECO:0000256" key="5">
    <source>
        <dbReference type="SAM" id="Phobius"/>
    </source>
</evidence>
<evidence type="ECO:0000256" key="3">
    <source>
        <dbReference type="ARBA" id="ARBA00022827"/>
    </source>
</evidence>
<dbReference type="AlphaFoldDB" id="A0A0D0C8T4"/>
<dbReference type="InterPro" id="IPR002938">
    <property type="entry name" value="FAD-bd"/>
</dbReference>
<dbReference type="PANTHER" id="PTHR43004:SF19">
    <property type="entry name" value="BINDING MONOOXYGENASE, PUTATIVE (JCVI)-RELATED"/>
    <property type="match status" value="1"/>
</dbReference>
<dbReference type="OrthoDB" id="1716816at2759"/>
<evidence type="ECO:0000256" key="2">
    <source>
        <dbReference type="ARBA" id="ARBA00022630"/>
    </source>
</evidence>
<dbReference type="PANTHER" id="PTHR43004">
    <property type="entry name" value="TRK SYSTEM POTASSIUM UPTAKE PROTEIN"/>
    <property type="match status" value="1"/>
</dbReference>
<dbReference type="Gene3D" id="3.30.70.2450">
    <property type="match status" value="1"/>
</dbReference>
<organism evidence="7 8">
    <name type="scientific">Collybiopsis luxurians FD-317 M1</name>
    <dbReference type="NCBI Taxonomy" id="944289"/>
    <lineage>
        <taxon>Eukaryota</taxon>
        <taxon>Fungi</taxon>
        <taxon>Dikarya</taxon>
        <taxon>Basidiomycota</taxon>
        <taxon>Agaricomycotina</taxon>
        <taxon>Agaricomycetes</taxon>
        <taxon>Agaricomycetidae</taxon>
        <taxon>Agaricales</taxon>
        <taxon>Marasmiineae</taxon>
        <taxon>Omphalotaceae</taxon>
        <taxon>Collybiopsis</taxon>
        <taxon>Collybiopsis luxurians</taxon>
    </lineage>
</organism>
<gene>
    <name evidence="7" type="ORF">GYMLUDRAFT_77093</name>
</gene>